<reference evidence="2" key="1">
    <citation type="submission" date="2021-02" db="EMBL/GenBank/DDBJ databases">
        <title>Genome-Resolved Metagenomics of a Microbial Community Performing Photosynthetic Biological Nutrient Removal.</title>
        <authorList>
            <person name="Mcdaniel E.A."/>
        </authorList>
    </citation>
    <scope>NUCLEOTIDE SEQUENCE</scope>
    <source>
        <strain evidence="2">UWPOB_OBS1</strain>
    </source>
</reference>
<keyword evidence="1" id="KW-1133">Transmembrane helix</keyword>
<gene>
    <name evidence="2" type="ORF">J0M35_12010</name>
</gene>
<proteinExistence type="predicted"/>
<dbReference type="AlphaFoldDB" id="A0A8J7PN61"/>
<evidence type="ECO:0000313" key="2">
    <source>
        <dbReference type="EMBL" id="MBN8661082.1"/>
    </source>
</evidence>
<dbReference type="Proteomes" id="UP000664277">
    <property type="component" value="Unassembled WGS sequence"/>
</dbReference>
<accession>A0A8J7PN61</accession>
<keyword evidence="1" id="KW-0812">Transmembrane</keyword>
<sequence>MAQHQLESAFPHLEESALTGLLGDVVSLACAESEASQAAVLFTALAFAAASFGALSYFPVGDTRHPPRLFVSIVGESARARKGTSAQPVERIFKRAQELGGLPVLHVTPGPFSSGEGIIFAVRDASDVLKKGEPVDMGVSDKRLLGLLGEFGGSLAAMKREGSTLSAVLRTAWEAGEIKPLTKNCQIKTTGAHINFVGHVTKMEMDALLGTSDIWNGLGNRILWVCAKREKLVPISIPMDAAAVDKIAASLAAAIKFGQSAGRITFSPEAETAWRRDYLQITADRPGVFGVITARAEAQIVRISMIYALLDKALFIEPKHLAAGRAAWSYAEKSAAYLFGGVVGDPRAERILAALKDGPQRRSALHRLFKNNLRATDLENALRKLIAEDLICEFNQQFYLKEATQ</sequence>
<dbReference type="EMBL" id="JAFLCK010000016">
    <property type="protein sequence ID" value="MBN8661082.1"/>
    <property type="molecule type" value="Genomic_DNA"/>
</dbReference>
<comment type="caution">
    <text evidence="2">The sequence shown here is derived from an EMBL/GenBank/DDBJ whole genome shotgun (WGS) entry which is preliminary data.</text>
</comment>
<evidence type="ECO:0000256" key="1">
    <source>
        <dbReference type="SAM" id="Phobius"/>
    </source>
</evidence>
<feature type="transmembrane region" description="Helical" evidence="1">
    <location>
        <begin position="38"/>
        <end position="58"/>
    </location>
</feature>
<evidence type="ECO:0008006" key="4">
    <source>
        <dbReference type="Google" id="ProtNLM"/>
    </source>
</evidence>
<protein>
    <recommendedName>
        <fullName evidence="4">DUF3987 domain-containing protein</fullName>
    </recommendedName>
</protein>
<name>A0A8J7PN61_9BACT</name>
<organism evidence="2 3">
    <name type="scientific">Candidatus Obscuribacter phosphatis</name>
    <dbReference type="NCBI Taxonomy" id="1906157"/>
    <lineage>
        <taxon>Bacteria</taxon>
        <taxon>Bacillati</taxon>
        <taxon>Candidatus Melainabacteria</taxon>
        <taxon>Candidatus Obscuribacterales</taxon>
        <taxon>Candidatus Obscuribacteraceae</taxon>
        <taxon>Candidatus Obscuribacter</taxon>
    </lineage>
</organism>
<evidence type="ECO:0000313" key="3">
    <source>
        <dbReference type="Proteomes" id="UP000664277"/>
    </source>
</evidence>
<keyword evidence="1" id="KW-0472">Membrane</keyword>